<dbReference type="KEGG" id="abi:Aboo_0849"/>
<dbReference type="RefSeq" id="WP_008082643.1">
    <property type="nucleotide sequence ID" value="NC_013926.1"/>
</dbReference>
<evidence type="ECO:0000313" key="13">
    <source>
        <dbReference type="Proteomes" id="UP000001400"/>
    </source>
</evidence>
<comment type="pathway">
    <text evidence="1">Isoprenoid biosynthesis; isopentenyl diphosphate biosynthesis via mevalonate pathway.</text>
</comment>
<reference evidence="12" key="1">
    <citation type="submission" date="2010-02" db="EMBL/GenBank/DDBJ databases">
        <title>Complete sequence of Aciduliprofundum boonei T469.</title>
        <authorList>
            <consortium name="US DOE Joint Genome Institute"/>
            <person name="Lucas S."/>
            <person name="Copeland A."/>
            <person name="Lapidus A."/>
            <person name="Cheng J.-F."/>
            <person name="Bruce D."/>
            <person name="Goodwin L."/>
            <person name="Pitluck S."/>
            <person name="Saunders E."/>
            <person name="Detter J.C."/>
            <person name="Han C."/>
            <person name="Tapia R."/>
            <person name="Land M."/>
            <person name="Hauser L."/>
            <person name="Kyrpides N."/>
            <person name="Mikhailova N."/>
            <person name="Flores G."/>
            <person name="Reysenbach A.-L."/>
            <person name="Woyke T."/>
        </authorList>
    </citation>
    <scope>NUCLEOTIDE SEQUENCE</scope>
    <source>
        <strain evidence="12">T469</strain>
    </source>
</reference>
<dbReference type="AlphaFoldDB" id="B5IAI6"/>
<organism evidence="12 13">
    <name type="scientific">Aciduliprofundum boonei (strain DSM 19572 / T469)</name>
    <dbReference type="NCBI Taxonomy" id="439481"/>
    <lineage>
        <taxon>Archaea</taxon>
        <taxon>Methanobacteriati</taxon>
        <taxon>Thermoplasmatota</taxon>
        <taxon>DHVE2 group</taxon>
        <taxon>Candidatus Aciduliprofundum</taxon>
    </lineage>
</organism>
<dbReference type="PANTHER" id="PTHR36577">
    <property type="entry name" value="DUF521 DOMAIN PROTEIN (AFU_ORTHOLOGUE AFUA_6G00490)"/>
    <property type="match status" value="1"/>
</dbReference>
<dbReference type="Proteomes" id="UP000001400">
    <property type="component" value="Chromosome"/>
</dbReference>
<dbReference type="STRING" id="439481.Aboo_0849"/>
<dbReference type="eggNOG" id="arCOG04278">
    <property type="taxonomic scope" value="Archaea"/>
</dbReference>
<dbReference type="GO" id="GO:0016829">
    <property type="term" value="F:lyase activity"/>
    <property type="evidence" value="ECO:0007669"/>
    <property type="project" value="UniProtKB-KW"/>
</dbReference>
<evidence type="ECO:0000313" key="12">
    <source>
        <dbReference type="EMBL" id="ADD08658.1"/>
    </source>
</evidence>
<comment type="function">
    <text evidence="6">Component of a hydro-lyase that catalyzes the dehydration of mevalonate 5-phosphate (MVA5P) to form trans-anhydromevalonate 5-phosphate (tAHMP). Involved in the archaeal mevalonate (MVA) pathway, which provides fundamental precursors for isoprenoid biosynthesis, such as isopentenyl diphosphate (IPP) and dimethylallyl diphosphate (DMAPP).</text>
</comment>
<gene>
    <name evidence="12" type="ordered locus">Aboo_0849</name>
</gene>
<accession>B5IAI6</accession>
<name>B5IAI6_ACIB4</name>
<dbReference type="OrthoDB" id="25253at2157"/>
<keyword evidence="4" id="KW-0456">Lyase</keyword>
<evidence type="ECO:0000256" key="1">
    <source>
        <dbReference type="ARBA" id="ARBA00005092"/>
    </source>
</evidence>
<evidence type="ECO:0000256" key="8">
    <source>
        <dbReference type="ARBA" id="ARBA00046520"/>
    </source>
</evidence>
<dbReference type="EMBL" id="CP001941">
    <property type="protein sequence ID" value="ADD08658.1"/>
    <property type="molecule type" value="Genomic_DNA"/>
</dbReference>
<dbReference type="GeneID" id="8827799"/>
<dbReference type="CDD" id="cd01355">
    <property type="entry name" value="AcnX"/>
    <property type="match status" value="1"/>
</dbReference>
<keyword evidence="13" id="KW-1185">Reference proteome</keyword>
<evidence type="ECO:0000256" key="5">
    <source>
        <dbReference type="ARBA" id="ARBA00045120"/>
    </source>
</evidence>
<evidence type="ECO:0000256" key="3">
    <source>
        <dbReference type="ARBA" id="ARBA00023229"/>
    </source>
</evidence>
<comment type="catalytic activity">
    <reaction evidence="5">
        <text>(R)-5-phosphomevalonate = (2E)-3-methyl-5-phosphooxypent-2-enoate + H2O</text>
        <dbReference type="Rhea" id="RHEA:78975"/>
        <dbReference type="ChEBI" id="CHEBI:15377"/>
        <dbReference type="ChEBI" id="CHEBI:58146"/>
        <dbReference type="ChEBI" id="CHEBI:229665"/>
        <dbReference type="EC" id="4.2.1.182"/>
    </reaction>
    <physiologicalReaction direction="left-to-right" evidence="5">
        <dbReference type="Rhea" id="RHEA:78976"/>
    </physiologicalReaction>
</comment>
<comment type="subunit">
    <text evidence="8">Heterodimer composed of a large subunit (PMDh-L) and a small subunit (PMDh-S).</text>
</comment>
<comment type="similarity">
    <text evidence="7">Belongs to the AcnX type II large subunit family.</text>
</comment>
<evidence type="ECO:0000256" key="7">
    <source>
        <dbReference type="ARBA" id="ARBA00046333"/>
    </source>
</evidence>
<feature type="domain" description="Phosphomevalonate dehydratase large subunit-like" evidence="11">
    <location>
        <begin position="1"/>
        <end position="377"/>
    </location>
</feature>
<proteinExistence type="inferred from homology"/>
<dbReference type="EC" id="4.2.1.182" evidence="9"/>
<evidence type="ECO:0000256" key="4">
    <source>
        <dbReference type="ARBA" id="ARBA00023239"/>
    </source>
</evidence>
<keyword evidence="3" id="KW-0414">Isoprene biosynthesis</keyword>
<dbReference type="Pfam" id="PF04412">
    <property type="entry name" value="AcnX"/>
    <property type="match status" value="1"/>
</dbReference>
<dbReference type="PANTHER" id="PTHR36577:SF3">
    <property type="entry name" value="DUF521 DOMAIN PROTEIN (AFU_ORTHOLOGUE AFUA_6G00490)"/>
    <property type="match status" value="1"/>
</dbReference>
<dbReference type="InterPro" id="IPR007506">
    <property type="entry name" value="PMDh-L-like_dom"/>
</dbReference>
<sequence>MHLTKDEERILSGEKGENYAKMMSILVKIGEIYGADKLIPITSAQISGVSYNTIGDAGLHFLNSLKDVKVAVKTTLNPLAFDDRYLDALQVDTQLFKKQMEIIKAYKTMGVKTTATCTPYYYDNVPKFGEHIAWAESSAVIYANSIIGARTNREGAVTALASAIIGKTPNYGLHLDEERKATHIVELDFEPEGEDFPLLGLLIGKEVQGIPYLKIKGNYDDFKLMGAAMAASGSIAMYHVESFTPEYKNALQDEVERISIEKDEIEKMKKIVDVELVAIGCPHVSPIELRRIAEFVKGKEKKKGVEFWIFAARSVWENHKDLVKIIENFGGKVMVDTCVVVSNAGKIFHKIGTTSGKAAFYLSKDKFGGAEVIVEDLYTLLRSVVE</sequence>
<dbReference type="HOGENOM" id="CLU_018825_1_0_2"/>
<evidence type="ECO:0000256" key="2">
    <source>
        <dbReference type="ARBA" id="ARBA00023004"/>
    </source>
</evidence>
<evidence type="ECO:0000259" key="11">
    <source>
        <dbReference type="Pfam" id="PF04412"/>
    </source>
</evidence>
<protein>
    <recommendedName>
        <fullName evidence="10">Phosphomevalonate dehydratase large subunit</fullName>
        <ecNumber evidence="9">4.2.1.182</ecNumber>
    </recommendedName>
</protein>
<evidence type="ECO:0000256" key="10">
    <source>
        <dbReference type="ARBA" id="ARBA00047196"/>
    </source>
</evidence>
<evidence type="ECO:0000256" key="6">
    <source>
        <dbReference type="ARBA" id="ARBA00045299"/>
    </source>
</evidence>
<keyword evidence="2" id="KW-0408">Iron</keyword>
<evidence type="ECO:0000256" key="9">
    <source>
        <dbReference type="ARBA" id="ARBA00047176"/>
    </source>
</evidence>